<evidence type="ECO:0000313" key="1">
    <source>
        <dbReference type="EMBL" id="OEH79055.1"/>
    </source>
</evidence>
<gene>
    <name evidence="1" type="ORF">cyc_04097</name>
</gene>
<protein>
    <submittedName>
        <fullName evidence="1">Uncharacterized protein</fullName>
    </submittedName>
</protein>
<accession>A0A1D3D6I5</accession>
<evidence type="ECO:0000313" key="2">
    <source>
        <dbReference type="Proteomes" id="UP000095192"/>
    </source>
</evidence>
<dbReference type="Proteomes" id="UP000095192">
    <property type="component" value="Unassembled WGS sequence"/>
</dbReference>
<dbReference type="EMBL" id="JROU02000521">
    <property type="protein sequence ID" value="OEH79055.1"/>
    <property type="molecule type" value="Genomic_DNA"/>
</dbReference>
<dbReference type="AlphaFoldDB" id="A0A1D3D6I5"/>
<sequence>MLSSSLASGGPALEYTLATAEDAQVLKASSSAMSTATVNHRIEKRLRCTIMKQWDIIPPLGDGACSNGSAPERCQIALMRTEQAAACSVVEIGGEPCWPNRPLRTVSPHPSLQATLCTSLTGSSSMALHIVCSLRQSETFYPMIEVAAFAGSSEGLRRSMPVPL</sequence>
<organism evidence="1 2">
    <name type="scientific">Cyclospora cayetanensis</name>
    <dbReference type="NCBI Taxonomy" id="88456"/>
    <lineage>
        <taxon>Eukaryota</taxon>
        <taxon>Sar</taxon>
        <taxon>Alveolata</taxon>
        <taxon>Apicomplexa</taxon>
        <taxon>Conoidasida</taxon>
        <taxon>Coccidia</taxon>
        <taxon>Eucoccidiorida</taxon>
        <taxon>Eimeriorina</taxon>
        <taxon>Eimeriidae</taxon>
        <taxon>Cyclospora</taxon>
    </lineage>
</organism>
<proteinExistence type="predicted"/>
<dbReference type="VEuPathDB" id="ToxoDB:cyc_04097"/>
<dbReference type="InParanoid" id="A0A1D3D6I5"/>
<reference evidence="1 2" key="1">
    <citation type="journal article" date="2016" name="BMC Genomics">
        <title>Comparative genomics reveals Cyclospora cayetanensis possesses coccidia-like metabolism and invasion components but unique surface antigens.</title>
        <authorList>
            <person name="Liu S."/>
            <person name="Wang L."/>
            <person name="Zheng H."/>
            <person name="Xu Z."/>
            <person name="Roellig D.M."/>
            <person name="Li N."/>
            <person name="Frace M.A."/>
            <person name="Tang K."/>
            <person name="Arrowood M.J."/>
            <person name="Moss D.M."/>
            <person name="Zhang L."/>
            <person name="Feng Y."/>
            <person name="Xiao L."/>
        </authorList>
    </citation>
    <scope>NUCLEOTIDE SEQUENCE [LARGE SCALE GENOMIC DNA]</scope>
    <source>
        <strain evidence="1 2">CHN_HEN01</strain>
    </source>
</reference>
<name>A0A1D3D6I5_9EIME</name>
<comment type="caution">
    <text evidence="1">The sequence shown here is derived from an EMBL/GenBank/DDBJ whole genome shotgun (WGS) entry which is preliminary data.</text>
</comment>
<keyword evidence="2" id="KW-1185">Reference proteome</keyword>